<protein>
    <submittedName>
        <fullName evidence="7">Uncharacterized protein HemY</fullName>
    </submittedName>
</protein>
<dbReference type="SUPFAM" id="SSF48452">
    <property type="entry name" value="TPR-like"/>
    <property type="match status" value="1"/>
</dbReference>
<sequence length="430" mass="47833">MKRLILAITLVSLPLTALLTAQSADAQSRSRESRQRTTQKAEENQYPNTSRAEPDRKTNERSMRRIQTAYTALNEGEYDKVTSILGELDGNARLTAYEQGLVNQGLAQAAYEQDDVETALVHWQKAVDGGGMPNNQHFQLMYQIAQLQLMEEHYDAALATVDRWLRESGSTKPEAYGLKGNALYRLERYDEAVAALDQAIGASGDSPANGLFELKMAALYEKQDYLGASQVLEELVRRRPDEVKYQINLAQTYIELEQLEKALPVMQNLRSSGKLKDTEHWRQLYQLQAYADRPADAAATITDGIQAGALPADKDTLRALGDNYYQAEMIDQAIDAYTRSAAASPDDGNADQQRGHLLLERERNAEAREALATAMRKGNLRDPGTAYLLIGELEAEAGNNQAAIAAFREALKHDRSRGNAELWLKNLGAR</sequence>
<dbReference type="InterPro" id="IPR019734">
    <property type="entry name" value="TPR_rpt"/>
</dbReference>
<keyword evidence="1" id="KW-0677">Repeat</keyword>
<dbReference type="EMBL" id="SMAF01000027">
    <property type="protein sequence ID" value="TCS93537.1"/>
    <property type="molecule type" value="Genomic_DNA"/>
</dbReference>
<evidence type="ECO:0000256" key="1">
    <source>
        <dbReference type="ARBA" id="ARBA00022737"/>
    </source>
</evidence>
<dbReference type="AlphaFoldDB" id="A0A4V2UUX4"/>
<evidence type="ECO:0000256" key="5">
    <source>
        <dbReference type="SAM" id="SignalP"/>
    </source>
</evidence>
<dbReference type="PANTHER" id="PTHR45586">
    <property type="entry name" value="TPR REPEAT-CONTAINING PROTEIN PA4667"/>
    <property type="match status" value="1"/>
</dbReference>
<comment type="caution">
    <text evidence="7">The sequence shown here is derived from an EMBL/GenBank/DDBJ whole genome shotgun (WGS) entry which is preliminary data.</text>
</comment>
<feature type="repeat" description="TPR" evidence="3">
    <location>
        <begin position="384"/>
        <end position="417"/>
    </location>
</feature>
<dbReference type="RefSeq" id="WP_165910911.1">
    <property type="nucleotide sequence ID" value="NZ_JBHLWF010000032.1"/>
</dbReference>
<dbReference type="Gene3D" id="1.25.40.10">
    <property type="entry name" value="Tetratricopeptide repeat domain"/>
    <property type="match status" value="3"/>
</dbReference>
<reference evidence="7 8" key="1">
    <citation type="submission" date="2019-03" db="EMBL/GenBank/DDBJ databases">
        <title>Genomic Encyclopedia of Type Strains, Phase IV (KMG-IV): sequencing the most valuable type-strain genomes for metagenomic binning, comparative biology and taxonomic classification.</title>
        <authorList>
            <person name="Goeker M."/>
        </authorList>
    </citation>
    <scope>NUCLEOTIDE SEQUENCE [LARGE SCALE GENOMIC DNA]</scope>
    <source>
        <strain evidence="7 8">DSM 21944</strain>
    </source>
</reference>
<feature type="signal peptide" evidence="5">
    <location>
        <begin position="1"/>
        <end position="26"/>
    </location>
</feature>
<name>A0A4V2UUX4_9GAMM</name>
<feature type="domain" description="Ancillary SecYEG translocon subunit/Cell division coordinator CpoB TPR" evidence="6">
    <location>
        <begin position="67"/>
        <end position="219"/>
    </location>
</feature>
<evidence type="ECO:0000313" key="8">
    <source>
        <dbReference type="Proteomes" id="UP000294599"/>
    </source>
</evidence>
<evidence type="ECO:0000256" key="3">
    <source>
        <dbReference type="PROSITE-ProRule" id="PRU00339"/>
    </source>
</evidence>
<evidence type="ECO:0000313" key="7">
    <source>
        <dbReference type="EMBL" id="TCS93537.1"/>
    </source>
</evidence>
<dbReference type="Proteomes" id="UP000294599">
    <property type="component" value="Unassembled WGS sequence"/>
</dbReference>
<dbReference type="InterPro" id="IPR018704">
    <property type="entry name" value="SecYEG/CpoB_TPR"/>
</dbReference>
<dbReference type="InterPro" id="IPR051012">
    <property type="entry name" value="CellSynth/LPSAsmb/PSIAsmb"/>
</dbReference>
<dbReference type="PANTHER" id="PTHR45586:SF1">
    <property type="entry name" value="LIPOPOLYSACCHARIDE ASSEMBLY PROTEIN B"/>
    <property type="match status" value="1"/>
</dbReference>
<organism evidence="7 8">
    <name type="scientific">Pseudofulvimonas gallinarii</name>
    <dbReference type="NCBI Taxonomy" id="634155"/>
    <lineage>
        <taxon>Bacteria</taxon>
        <taxon>Pseudomonadati</taxon>
        <taxon>Pseudomonadota</taxon>
        <taxon>Gammaproteobacteria</taxon>
        <taxon>Lysobacterales</taxon>
        <taxon>Rhodanobacteraceae</taxon>
        <taxon>Pseudofulvimonas</taxon>
    </lineage>
</organism>
<feature type="chain" id="PRO_5020252906" evidence="5">
    <location>
        <begin position="27"/>
        <end position="430"/>
    </location>
</feature>
<evidence type="ECO:0000259" key="6">
    <source>
        <dbReference type="Pfam" id="PF09976"/>
    </source>
</evidence>
<accession>A0A4V2UUX4</accession>
<feature type="region of interest" description="Disordered" evidence="4">
    <location>
        <begin position="22"/>
        <end position="62"/>
    </location>
</feature>
<gene>
    <name evidence="7" type="ORF">EDC25_12733</name>
</gene>
<dbReference type="InterPro" id="IPR011990">
    <property type="entry name" value="TPR-like_helical_dom_sf"/>
</dbReference>
<keyword evidence="8" id="KW-1185">Reference proteome</keyword>
<dbReference type="SMART" id="SM00028">
    <property type="entry name" value="TPR"/>
    <property type="match status" value="3"/>
</dbReference>
<feature type="compositionally biased region" description="Basic and acidic residues" evidence="4">
    <location>
        <begin position="28"/>
        <end position="43"/>
    </location>
</feature>
<feature type="repeat" description="TPR" evidence="3">
    <location>
        <begin position="314"/>
        <end position="347"/>
    </location>
</feature>
<evidence type="ECO:0000256" key="4">
    <source>
        <dbReference type="SAM" id="MobiDB-lite"/>
    </source>
</evidence>
<feature type="compositionally biased region" description="Basic and acidic residues" evidence="4">
    <location>
        <begin position="52"/>
        <end position="62"/>
    </location>
</feature>
<dbReference type="Pfam" id="PF13432">
    <property type="entry name" value="TPR_16"/>
    <property type="match status" value="1"/>
</dbReference>
<keyword evidence="5" id="KW-0732">Signal</keyword>
<proteinExistence type="predicted"/>
<dbReference type="PROSITE" id="PS50005">
    <property type="entry name" value="TPR"/>
    <property type="match status" value="2"/>
</dbReference>
<dbReference type="Pfam" id="PF09976">
    <property type="entry name" value="TPR_21"/>
    <property type="match status" value="1"/>
</dbReference>
<keyword evidence="2 3" id="KW-0802">TPR repeat</keyword>
<evidence type="ECO:0000256" key="2">
    <source>
        <dbReference type="ARBA" id="ARBA00022803"/>
    </source>
</evidence>